<dbReference type="Proteomes" id="UP000663792">
    <property type="component" value="Unassembled WGS sequence"/>
</dbReference>
<dbReference type="InterPro" id="IPR003870">
    <property type="entry name" value="DUF222"/>
</dbReference>
<organism evidence="3 4">
    <name type="scientific">Nakamurella leprariae</name>
    <dbReference type="NCBI Taxonomy" id="2803911"/>
    <lineage>
        <taxon>Bacteria</taxon>
        <taxon>Bacillati</taxon>
        <taxon>Actinomycetota</taxon>
        <taxon>Actinomycetes</taxon>
        <taxon>Nakamurellales</taxon>
        <taxon>Nakamurellaceae</taxon>
        <taxon>Nakamurella</taxon>
    </lineage>
</organism>
<evidence type="ECO:0000259" key="2">
    <source>
        <dbReference type="Pfam" id="PF02720"/>
    </source>
</evidence>
<evidence type="ECO:0000256" key="1">
    <source>
        <dbReference type="SAM" id="MobiDB-lite"/>
    </source>
</evidence>
<protein>
    <submittedName>
        <fullName evidence="3">DUF222 domain-containing protein</fullName>
    </submittedName>
</protein>
<reference evidence="3" key="1">
    <citation type="submission" date="2021-01" db="EMBL/GenBank/DDBJ databases">
        <title>YIM 132084 draft genome.</title>
        <authorList>
            <person name="An D."/>
        </authorList>
    </citation>
    <scope>NUCLEOTIDE SEQUENCE</scope>
    <source>
        <strain evidence="3">YIM 132084</strain>
    </source>
</reference>
<proteinExistence type="predicted"/>
<evidence type="ECO:0000313" key="4">
    <source>
        <dbReference type="Proteomes" id="UP000663792"/>
    </source>
</evidence>
<feature type="region of interest" description="Disordered" evidence="1">
    <location>
        <begin position="561"/>
        <end position="590"/>
    </location>
</feature>
<dbReference type="AlphaFoldDB" id="A0A938YCA9"/>
<feature type="region of interest" description="Disordered" evidence="1">
    <location>
        <begin position="501"/>
        <end position="533"/>
    </location>
</feature>
<dbReference type="Pfam" id="PF02720">
    <property type="entry name" value="DUF222"/>
    <property type="match status" value="1"/>
</dbReference>
<dbReference type="InterPro" id="IPR003615">
    <property type="entry name" value="HNH_nuc"/>
</dbReference>
<name>A0A938YCA9_9ACTN</name>
<dbReference type="RefSeq" id="WP_205259903.1">
    <property type="nucleotide sequence ID" value="NZ_JAERWK010000008.1"/>
</dbReference>
<feature type="domain" description="DUF222" evidence="2">
    <location>
        <begin position="103"/>
        <end position="378"/>
    </location>
</feature>
<evidence type="ECO:0000313" key="3">
    <source>
        <dbReference type="EMBL" id="MBM9466971.1"/>
    </source>
</evidence>
<dbReference type="EMBL" id="JAERWK010000008">
    <property type="protein sequence ID" value="MBM9466971.1"/>
    <property type="molecule type" value="Genomic_DNA"/>
</dbReference>
<keyword evidence="4" id="KW-1185">Reference proteome</keyword>
<accession>A0A938YCA9</accession>
<gene>
    <name evidence="3" type="ORF">JL106_06700</name>
</gene>
<dbReference type="Gene3D" id="1.10.30.50">
    <property type="match status" value="1"/>
</dbReference>
<sequence length="590" mass="61979">MSPLADTDDAAPPAPSVELLASVMATVPRRLSGAKLVAAVRDCERLTSWLAGHRTRLLADLARPGRAGEMTGLVQQVADELTAGGRTDLDPEVLGGMVADHAADLAAAEIGAALHLSPLTARPRVDRTVELVTELPQTLAALELGQIDRARAGVIADATAGLTPEQRASVEDAVLPKATTRTPGRLRPIVDRAAIAVDPECAERRARKARTGREVAVTAASDGMAFLRAHLPAEAAATVMTLLDLLAHRPDPLGAPLPGDPQPPGSAALPDRRTIGARRADALTDLCDALLTRGHVDLRRPDGHDPDADRATRSWQGRRPHLVVTMGLSTLAGLDSLPGELTGHGVITAEVARSLAESAGSLTVVPVDPPTGTAVGVGDRSVIRYRPGQQVRDRVLTAQDTCRFPGCRQSSRRCDLDHVLEFDHSSPAEGGPTDETNLIPLCRRHHRLKTFTLWRPLPADLDGAAAHRRPPSERLPLGVIVWSTPTGGRHTVPAREFTLPGELTDPSLGRRTWSTLTADGADGADGGDGGLDDLVGLVPAEPIGPDGPVTDEQPRVVLDPAPAVGTSLLDQLAGPGTGTPPPEQLDDCPF</sequence>
<dbReference type="CDD" id="cd00085">
    <property type="entry name" value="HNHc"/>
    <property type="match status" value="1"/>
</dbReference>
<comment type="caution">
    <text evidence="3">The sequence shown here is derived from an EMBL/GenBank/DDBJ whole genome shotgun (WGS) entry which is preliminary data.</text>
</comment>